<dbReference type="KEGG" id="mlut:JET14_11880"/>
<accession>A0A7T7HH57</accession>
<gene>
    <name evidence="1" type="ORF">JET14_11880</name>
</gene>
<sequence>MPQQQVLSAQDPLSIQIRDEFFPGSDIIEVPRFGDGPSGQCYTNARALAEKCNGRPLLGWMLTSLTGHFGEALHHAVIELPTGEILDVTAPAFEGADYSSAAFIADRQQKLGKIDPCVPSKFIQLDNERATEEYIALTVDRMRLSGRMNEIFIEHFEINDRYPFPPSFSVDPRHPALSQIRSLQEQINRLQHRRSQYFRRFMLGNFERLPS</sequence>
<evidence type="ECO:0000313" key="2">
    <source>
        <dbReference type="Proteomes" id="UP000596083"/>
    </source>
</evidence>
<dbReference type="RefSeq" id="WP_200333748.1">
    <property type="nucleotide sequence ID" value="NZ_CP066786.1"/>
</dbReference>
<reference evidence="1 2" key="1">
    <citation type="submission" date="2020-12" db="EMBL/GenBank/DDBJ databases">
        <authorList>
            <person name="Zheng R.K."/>
            <person name="Sun C.M."/>
        </authorList>
    </citation>
    <scope>NUCLEOTIDE SEQUENCE [LARGE SCALE GENOMIC DNA]</scope>
    <source>
        <strain evidence="1 2">ZRK001</strain>
    </source>
</reference>
<dbReference type="Proteomes" id="UP000596083">
    <property type="component" value="Chromosome"/>
</dbReference>
<evidence type="ECO:0000313" key="1">
    <source>
        <dbReference type="EMBL" id="QQM29039.1"/>
    </source>
</evidence>
<proteinExistence type="predicted"/>
<name>A0A7T7HH57_9HYPH</name>
<organism evidence="1 2">
    <name type="scientific">Martelella lutilitoris</name>
    <dbReference type="NCBI Taxonomy" id="2583532"/>
    <lineage>
        <taxon>Bacteria</taxon>
        <taxon>Pseudomonadati</taxon>
        <taxon>Pseudomonadota</taxon>
        <taxon>Alphaproteobacteria</taxon>
        <taxon>Hyphomicrobiales</taxon>
        <taxon>Aurantimonadaceae</taxon>
        <taxon>Martelella</taxon>
    </lineage>
</organism>
<dbReference type="EMBL" id="CP066786">
    <property type="protein sequence ID" value="QQM29039.1"/>
    <property type="molecule type" value="Genomic_DNA"/>
</dbReference>
<protein>
    <submittedName>
        <fullName evidence="1">Uncharacterized protein</fullName>
    </submittedName>
</protein>
<dbReference type="AlphaFoldDB" id="A0A7T7HH57"/>